<accession>A0A841T885</accession>
<feature type="domain" description="Rhodanese" evidence="2">
    <location>
        <begin position="43"/>
        <end position="128"/>
    </location>
</feature>
<keyword evidence="1" id="KW-0812">Transmembrane</keyword>
<keyword evidence="1" id="KW-0472">Membrane</keyword>
<dbReference type="Pfam" id="PF00581">
    <property type="entry name" value="Rhodanese"/>
    <property type="match status" value="1"/>
</dbReference>
<protein>
    <submittedName>
        <fullName evidence="3">Rhodanese-like domain-containing protein</fullName>
    </submittedName>
</protein>
<dbReference type="InterPro" id="IPR036873">
    <property type="entry name" value="Rhodanese-like_dom_sf"/>
</dbReference>
<dbReference type="CDD" id="cd00158">
    <property type="entry name" value="RHOD"/>
    <property type="match status" value="1"/>
</dbReference>
<keyword evidence="4" id="KW-1185">Reference proteome</keyword>
<dbReference type="AlphaFoldDB" id="A0A841T885"/>
<dbReference type="PANTHER" id="PTHR43031">
    <property type="entry name" value="FAD-DEPENDENT OXIDOREDUCTASE"/>
    <property type="match status" value="1"/>
</dbReference>
<dbReference type="RefSeq" id="WP_185177521.1">
    <property type="nucleotide sequence ID" value="NZ_CBCSEP010000002.1"/>
</dbReference>
<reference evidence="3 4" key="1">
    <citation type="submission" date="2020-08" db="EMBL/GenBank/DDBJ databases">
        <title>Cohnella phylogeny.</title>
        <authorList>
            <person name="Dunlap C."/>
        </authorList>
    </citation>
    <scope>NUCLEOTIDE SEQUENCE [LARGE SCALE GENOMIC DNA]</scope>
    <source>
        <strain evidence="3 4">DSM 103658</strain>
    </source>
</reference>
<dbReference type="SUPFAM" id="SSF52821">
    <property type="entry name" value="Rhodanese/Cell cycle control phosphatase"/>
    <property type="match status" value="1"/>
</dbReference>
<evidence type="ECO:0000313" key="3">
    <source>
        <dbReference type="EMBL" id="MBB6676215.1"/>
    </source>
</evidence>
<dbReference type="PROSITE" id="PS50206">
    <property type="entry name" value="RHODANESE_3"/>
    <property type="match status" value="1"/>
</dbReference>
<dbReference type="Gene3D" id="3.40.250.10">
    <property type="entry name" value="Rhodanese-like domain"/>
    <property type="match status" value="1"/>
</dbReference>
<evidence type="ECO:0000256" key="1">
    <source>
        <dbReference type="SAM" id="Phobius"/>
    </source>
</evidence>
<evidence type="ECO:0000313" key="4">
    <source>
        <dbReference type="Proteomes" id="UP000574133"/>
    </source>
</evidence>
<feature type="transmembrane region" description="Helical" evidence="1">
    <location>
        <begin position="6"/>
        <end position="23"/>
    </location>
</feature>
<dbReference type="SMART" id="SM00450">
    <property type="entry name" value="RHOD"/>
    <property type="match status" value="1"/>
</dbReference>
<dbReference type="InterPro" id="IPR001763">
    <property type="entry name" value="Rhodanese-like_dom"/>
</dbReference>
<name>A0A841T885_9BACL</name>
<keyword evidence="1" id="KW-1133">Transmembrane helix</keyword>
<proteinExistence type="predicted"/>
<sequence length="129" mass="14503">MNSDLWVNIILVVLVLVFFYFRFGPTKGLKTLSAANFKQELEESKQTVLIDVREAGEFKGGHIQGAKNIPLSQLNRRLGEIPKDRDLLLYCRSGMRSKSAARILMKNGFTRLAHLRGGISAWTGPVSKR</sequence>
<dbReference type="InterPro" id="IPR050229">
    <property type="entry name" value="GlpE_sulfurtransferase"/>
</dbReference>
<comment type="caution">
    <text evidence="3">The sequence shown here is derived from an EMBL/GenBank/DDBJ whole genome shotgun (WGS) entry which is preliminary data.</text>
</comment>
<evidence type="ECO:0000259" key="2">
    <source>
        <dbReference type="PROSITE" id="PS50206"/>
    </source>
</evidence>
<dbReference type="Proteomes" id="UP000574133">
    <property type="component" value="Unassembled WGS sequence"/>
</dbReference>
<dbReference type="PANTHER" id="PTHR43031:SF18">
    <property type="entry name" value="RHODANESE-RELATED SULFURTRANSFERASES"/>
    <property type="match status" value="1"/>
</dbReference>
<dbReference type="EMBL" id="JACJVN010000013">
    <property type="protein sequence ID" value="MBB6676215.1"/>
    <property type="molecule type" value="Genomic_DNA"/>
</dbReference>
<gene>
    <name evidence="3" type="ORF">H4Q31_02625</name>
</gene>
<organism evidence="3 4">
    <name type="scientific">Cohnella lubricantis</name>
    <dbReference type="NCBI Taxonomy" id="2163172"/>
    <lineage>
        <taxon>Bacteria</taxon>
        <taxon>Bacillati</taxon>
        <taxon>Bacillota</taxon>
        <taxon>Bacilli</taxon>
        <taxon>Bacillales</taxon>
        <taxon>Paenibacillaceae</taxon>
        <taxon>Cohnella</taxon>
    </lineage>
</organism>